<accession>A0ACC2FKN5</accession>
<name>A0ACC2FKN5_DALPE</name>
<protein>
    <submittedName>
        <fullName evidence="1">Uncharacterized protein</fullName>
    </submittedName>
</protein>
<gene>
    <name evidence="1" type="ORF">DPEC_G00288690</name>
</gene>
<organism evidence="1 2">
    <name type="scientific">Dallia pectoralis</name>
    <name type="common">Alaska blackfish</name>
    <dbReference type="NCBI Taxonomy" id="75939"/>
    <lineage>
        <taxon>Eukaryota</taxon>
        <taxon>Metazoa</taxon>
        <taxon>Chordata</taxon>
        <taxon>Craniata</taxon>
        <taxon>Vertebrata</taxon>
        <taxon>Euteleostomi</taxon>
        <taxon>Actinopterygii</taxon>
        <taxon>Neopterygii</taxon>
        <taxon>Teleostei</taxon>
        <taxon>Protacanthopterygii</taxon>
        <taxon>Esociformes</taxon>
        <taxon>Umbridae</taxon>
        <taxon>Dallia</taxon>
    </lineage>
</organism>
<keyword evidence="2" id="KW-1185">Reference proteome</keyword>
<evidence type="ECO:0000313" key="1">
    <source>
        <dbReference type="EMBL" id="KAJ7991903.1"/>
    </source>
</evidence>
<sequence>MTDCVMTLCKEKGSQAWWFGALYLDPLSQLGNSSLAFRVLVSMVPLHSCTRRQSLAHRHPVDFVYVYVPCSTRVGS</sequence>
<dbReference type="Proteomes" id="UP001157502">
    <property type="component" value="Chromosome 26"/>
</dbReference>
<comment type="caution">
    <text evidence="1">The sequence shown here is derived from an EMBL/GenBank/DDBJ whole genome shotgun (WGS) entry which is preliminary data.</text>
</comment>
<dbReference type="EMBL" id="CM055753">
    <property type="protein sequence ID" value="KAJ7991903.1"/>
    <property type="molecule type" value="Genomic_DNA"/>
</dbReference>
<reference evidence="1" key="1">
    <citation type="submission" date="2021-05" db="EMBL/GenBank/DDBJ databases">
        <authorList>
            <person name="Pan Q."/>
            <person name="Jouanno E."/>
            <person name="Zahm M."/>
            <person name="Klopp C."/>
            <person name="Cabau C."/>
            <person name="Louis A."/>
            <person name="Berthelot C."/>
            <person name="Parey E."/>
            <person name="Roest Crollius H."/>
            <person name="Montfort J."/>
            <person name="Robinson-Rechavi M."/>
            <person name="Bouchez O."/>
            <person name="Lampietro C."/>
            <person name="Lopez Roques C."/>
            <person name="Donnadieu C."/>
            <person name="Postlethwait J."/>
            <person name="Bobe J."/>
            <person name="Dillon D."/>
            <person name="Chandos A."/>
            <person name="von Hippel F."/>
            <person name="Guiguen Y."/>
        </authorList>
    </citation>
    <scope>NUCLEOTIDE SEQUENCE</scope>
    <source>
        <strain evidence="1">YG-Jan2019</strain>
    </source>
</reference>
<evidence type="ECO:0000313" key="2">
    <source>
        <dbReference type="Proteomes" id="UP001157502"/>
    </source>
</evidence>
<proteinExistence type="predicted"/>